<feature type="domain" description="Galactofuranosyltransferase GlfT2 N-terminal" evidence="2">
    <location>
        <begin position="23"/>
        <end position="146"/>
    </location>
</feature>
<dbReference type="SUPFAM" id="SSF53448">
    <property type="entry name" value="Nucleotide-diphospho-sugar transferases"/>
    <property type="match status" value="1"/>
</dbReference>
<feature type="transmembrane region" description="Helical" evidence="1">
    <location>
        <begin position="569"/>
        <end position="587"/>
    </location>
</feature>
<name>A0ABT5AMY1_9CYAN</name>
<reference evidence="3 4" key="1">
    <citation type="submission" date="2023-01" db="EMBL/GenBank/DDBJ databases">
        <title>Genomes from the Australian National Cyanobacteria Reference Collection.</title>
        <authorList>
            <person name="Willis A."/>
            <person name="Lee E.M.F."/>
        </authorList>
    </citation>
    <scope>NUCLEOTIDE SEQUENCE [LARGE SCALE GENOMIC DNA]</scope>
    <source>
        <strain evidence="3 4">CS-1226</strain>
    </source>
</reference>
<dbReference type="EC" id="2.4.-.-" evidence="3"/>
<dbReference type="RefSeq" id="WP_271797384.1">
    <property type="nucleotide sequence ID" value="NZ_JAQMUC010000096.1"/>
</dbReference>
<organism evidence="3 4">
    <name type="scientific">Dolichospermum planctonicum CS-1226</name>
    <dbReference type="NCBI Taxonomy" id="3021751"/>
    <lineage>
        <taxon>Bacteria</taxon>
        <taxon>Bacillati</taxon>
        <taxon>Cyanobacteriota</taxon>
        <taxon>Cyanophyceae</taxon>
        <taxon>Nostocales</taxon>
        <taxon>Aphanizomenonaceae</taxon>
        <taxon>Dolichospermum</taxon>
        <taxon>Dolichospermum planctonicum</taxon>
    </lineage>
</organism>
<dbReference type="Proteomes" id="UP001211249">
    <property type="component" value="Unassembled WGS sequence"/>
</dbReference>
<gene>
    <name evidence="3" type="ORF">PN451_18205</name>
</gene>
<keyword evidence="3" id="KW-0808">Transferase</keyword>
<evidence type="ECO:0000256" key="1">
    <source>
        <dbReference type="SAM" id="Phobius"/>
    </source>
</evidence>
<comment type="caution">
    <text evidence="3">The sequence shown here is derived from an EMBL/GenBank/DDBJ whole genome shotgun (WGS) entry which is preliminary data.</text>
</comment>
<dbReference type="Pfam" id="PF13641">
    <property type="entry name" value="Glyco_tranf_2_3"/>
    <property type="match status" value="1"/>
</dbReference>
<proteinExistence type="predicted"/>
<accession>A0ABT5AMY1</accession>
<dbReference type="GO" id="GO:0016757">
    <property type="term" value="F:glycosyltransferase activity"/>
    <property type="evidence" value="ECO:0007669"/>
    <property type="project" value="UniProtKB-KW"/>
</dbReference>
<dbReference type="Pfam" id="PF17994">
    <property type="entry name" value="Glft2_N"/>
    <property type="match status" value="1"/>
</dbReference>
<keyword evidence="1" id="KW-0812">Transmembrane</keyword>
<dbReference type="InterPro" id="IPR040492">
    <property type="entry name" value="GlfT2_N"/>
</dbReference>
<dbReference type="InterPro" id="IPR029044">
    <property type="entry name" value="Nucleotide-diphossugar_trans"/>
</dbReference>
<dbReference type="Gene3D" id="3.90.550.60">
    <property type="match status" value="1"/>
</dbReference>
<keyword evidence="3" id="KW-0328">Glycosyltransferase</keyword>
<dbReference type="EMBL" id="JAQMUC010000096">
    <property type="protein sequence ID" value="MDB9537740.1"/>
    <property type="molecule type" value="Genomic_DNA"/>
</dbReference>
<evidence type="ECO:0000259" key="2">
    <source>
        <dbReference type="Pfam" id="PF17994"/>
    </source>
</evidence>
<protein>
    <submittedName>
        <fullName evidence="3">Glycosyltransferase</fullName>
        <ecNumber evidence="3">2.4.-.-</ecNumber>
    </submittedName>
</protein>
<sequence length="625" mass="74007">MVNQVESSVFSQKSQNYKKTKIQNLIFPKIDICTVDELYFRTNSKVLFNYEHQILQLNQGGRVSFDTYFNGFSVETWKNYTNIKNVDVCLELQGSFKIQICNINLGEAKTVVLQKIIKNTHLDTITVLESFDISSYAGMIYIEIEALNNNCQIRGGCLYSYTEPENDIKLAVVICTYKREDYIYKNVSLLQKYLFSQGVWEEKIQLFIIDNGNTLERFDNSLIQVIPNKNAGGSGGFARGMIEVVENQNKFSHILLMDDDVLFDPEMFERLWNFISLINQKNICVGGSMLRLDKKYMQHERGGYWYKNKGCMPVKHNLDLRVIENILFNEIQEYSEYNAWWLYCFPVENIKKFGLPYPFFVRLDDVEFNKRIQNKMINLNGISVWHEQFENKHSPITEYYNIRNGLIFNSLYLDTKINPFIYIQWFLKPVIKHLFCYKYETAHYVVKATSDFLQGPNYLFSKNPEEHHKKLSGFTEKPTKDFKNIFINAKYIESITQTENKLHKIFRFLTLNGHLLPSLFFWNDDSVTDKGYKISPFWDGKPVNVFRARKVLYYNLQTKEGFVVQFSRIRFFQVLFYAIWLAVLMFLKLPKLKRLYLDTFPEFISQSFWEKYLEIEKSINNKNHV</sequence>
<keyword evidence="1" id="KW-0472">Membrane</keyword>
<evidence type="ECO:0000313" key="3">
    <source>
        <dbReference type="EMBL" id="MDB9537740.1"/>
    </source>
</evidence>
<keyword evidence="4" id="KW-1185">Reference proteome</keyword>
<keyword evidence="1" id="KW-1133">Transmembrane helix</keyword>
<evidence type="ECO:0000313" key="4">
    <source>
        <dbReference type="Proteomes" id="UP001211249"/>
    </source>
</evidence>